<keyword evidence="3" id="KW-1185">Reference proteome</keyword>
<dbReference type="AlphaFoldDB" id="A0AAU9TJL2"/>
<dbReference type="SUPFAM" id="SSF56672">
    <property type="entry name" value="DNA/RNA polymerases"/>
    <property type="match status" value="1"/>
</dbReference>
<gene>
    <name evidence="2" type="ORF">EEDITHA_LOCUS3587</name>
</gene>
<evidence type="ECO:0000259" key="1">
    <source>
        <dbReference type="PROSITE" id="PS50878"/>
    </source>
</evidence>
<dbReference type="PROSITE" id="PS50878">
    <property type="entry name" value="RT_POL"/>
    <property type="match status" value="1"/>
</dbReference>
<protein>
    <recommendedName>
        <fullName evidence="1">Reverse transcriptase domain-containing protein</fullName>
    </recommendedName>
</protein>
<dbReference type="Gene3D" id="3.60.10.10">
    <property type="entry name" value="Endonuclease/exonuclease/phosphatase"/>
    <property type="match status" value="1"/>
</dbReference>
<feature type="domain" description="Reverse transcriptase" evidence="1">
    <location>
        <begin position="496"/>
        <end position="761"/>
    </location>
</feature>
<accession>A0AAU9TJL2</accession>
<name>A0AAU9TJL2_EUPED</name>
<dbReference type="GO" id="GO:0071897">
    <property type="term" value="P:DNA biosynthetic process"/>
    <property type="evidence" value="ECO:0007669"/>
    <property type="project" value="UniProtKB-ARBA"/>
</dbReference>
<evidence type="ECO:0000313" key="2">
    <source>
        <dbReference type="EMBL" id="CAH2087310.1"/>
    </source>
</evidence>
<dbReference type="PRINTS" id="PR01345">
    <property type="entry name" value="CERVTRCPTASE"/>
</dbReference>
<dbReference type="InterPro" id="IPR036691">
    <property type="entry name" value="Endo/exonu/phosph_ase_sf"/>
</dbReference>
<dbReference type="InterPro" id="IPR043502">
    <property type="entry name" value="DNA/RNA_pol_sf"/>
</dbReference>
<reference evidence="2" key="1">
    <citation type="submission" date="2022-03" db="EMBL/GenBank/DDBJ databases">
        <authorList>
            <person name="Tunstrom K."/>
        </authorList>
    </citation>
    <scope>NUCLEOTIDE SEQUENCE</scope>
</reference>
<dbReference type="GO" id="GO:0003824">
    <property type="term" value="F:catalytic activity"/>
    <property type="evidence" value="ECO:0007669"/>
    <property type="project" value="InterPro"/>
</dbReference>
<dbReference type="Pfam" id="PF00078">
    <property type="entry name" value="RVT_1"/>
    <property type="match status" value="1"/>
</dbReference>
<dbReference type="InterPro" id="IPR000477">
    <property type="entry name" value="RT_dom"/>
</dbReference>
<dbReference type="PANTHER" id="PTHR33332">
    <property type="entry name" value="REVERSE TRANSCRIPTASE DOMAIN-CONTAINING PROTEIN"/>
    <property type="match status" value="1"/>
</dbReference>
<dbReference type="Pfam" id="PF03372">
    <property type="entry name" value="Exo_endo_phos"/>
    <property type="match status" value="1"/>
</dbReference>
<comment type="caution">
    <text evidence="2">The sequence shown here is derived from an EMBL/GenBank/DDBJ whole genome shotgun (WGS) entry which is preliminary data.</text>
</comment>
<organism evidence="2 3">
    <name type="scientific">Euphydryas editha</name>
    <name type="common">Edith's checkerspot</name>
    <dbReference type="NCBI Taxonomy" id="104508"/>
    <lineage>
        <taxon>Eukaryota</taxon>
        <taxon>Metazoa</taxon>
        <taxon>Ecdysozoa</taxon>
        <taxon>Arthropoda</taxon>
        <taxon>Hexapoda</taxon>
        <taxon>Insecta</taxon>
        <taxon>Pterygota</taxon>
        <taxon>Neoptera</taxon>
        <taxon>Endopterygota</taxon>
        <taxon>Lepidoptera</taxon>
        <taxon>Glossata</taxon>
        <taxon>Ditrysia</taxon>
        <taxon>Papilionoidea</taxon>
        <taxon>Nymphalidae</taxon>
        <taxon>Nymphalinae</taxon>
        <taxon>Euphydryas</taxon>
    </lineage>
</organism>
<evidence type="ECO:0000313" key="3">
    <source>
        <dbReference type="Proteomes" id="UP001153954"/>
    </source>
</evidence>
<dbReference type="SUPFAM" id="SSF56219">
    <property type="entry name" value="DNase I-like"/>
    <property type="match status" value="1"/>
</dbReference>
<dbReference type="InterPro" id="IPR005135">
    <property type="entry name" value="Endo/exonuclease/phosphatase"/>
</dbReference>
<proteinExistence type="predicted"/>
<dbReference type="CDD" id="cd01650">
    <property type="entry name" value="RT_nLTR_like"/>
    <property type="match status" value="1"/>
</dbReference>
<dbReference type="EMBL" id="CAKOGL010000006">
    <property type="protein sequence ID" value="CAH2087310.1"/>
    <property type="molecule type" value="Genomic_DNA"/>
</dbReference>
<sequence>MIDIYYQNVRGLRTKTNKVMENILNSDYKIVALTETWLNSSISSNELFDSRYIVHRKDRFCSPSNSKKDGGGILIAVSKDISSCRMSHWETDGENMWVILDIVCGQFVKRIGVCVVYLPPPVKVETAEKLFESIDIVINQIDDVIIMGDFNMSFIEWSAGDDVSCMVPSKYNNVLGYSLIDFLSANDLHQYNIIKNCDDRLLDLVISNMANVTVAKPLDSLSKLDLYHPNLLISFSYSRISYLRPKVCMQFNFYRANYAGISDELNNIDWYHRFSNCEDVNAMVTIFYNVLYDIIERLVPKRKNRNSKYPDWFKHSLIKLLKEKERLRIRYRKYGNPRDKLEYEILRNRCRDLFNNCYNSHKRNLEYNISKNPSSFWNYIKSKRNTKFLPTSMSLDGESTGCGREVANFFATHFSSAYRSKTMLTNTPNNLNNATLANNSHSMTTFNKIVFYETEVIKKIKSLDLKKGPGPDGIPPIFVKRCGNALAFPLTVIFNNSLKNGIFPEEWKKARIVPVYKKGDRVDVKNYRPISILSCFSKLFESLVYPSLSKYFSNIITHSQHGFRHGLSTQTNLTVFTSDLALAMDKGDQVDAIYTDFSCAFDKVNHHILIKKLHQYGLGNTLIGWFQSYLTQRPLKVAVNGFESDTYFAESGVPQGSHLGPLLFLVFINDITQNIKNCRCSLFADDLKIYKTVKTKSDIDLLQQDLNNIIEWCHHNKMTLNVEKCSHIKFTRKKKPLVSSYSIGNVLLQEKSQIKDLGVTIDGRLTFVAHVDNIVVKAAQNLGFIKRNTQGFSRRTKTILYNSLVRSCLEYASVIWNPQYSIHSQRIESIQRAFTRHLAFYENNFSHRQVYGERLARFHMISLRSRREVSDLTFLHNILNNKVTNSEITERVLISVPSRTHRSIHAHKIFYIPCVKSHIGKQAPLVRLCNKYNSISKSIPGIDIFHDSLSVFRRKLLSYYKMHD</sequence>
<dbReference type="Proteomes" id="UP001153954">
    <property type="component" value="Unassembled WGS sequence"/>
</dbReference>